<dbReference type="Proteomes" id="UP000199473">
    <property type="component" value="Unassembled WGS sequence"/>
</dbReference>
<gene>
    <name evidence="1" type="ORF">SAMN02745775_101911</name>
</gene>
<name>A0A1I3Y347_9PROT</name>
<proteinExistence type="predicted"/>
<dbReference type="STRING" id="1123062.SAMN02745775_101911"/>
<dbReference type="EMBL" id="FOSQ01000001">
    <property type="protein sequence ID" value="SFK26160.1"/>
    <property type="molecule type" value="Genomic_DNA"/>
</dbReference>
<keyword evidence="2" id="KW-1185">Reference proteome</keyword>
<evidence type="ECO:0000313" key="1">
    <source>
        <dbReference type="EMBL" id="SFK26160.1"/>
    </source>
</evidence>
<evidence type="ECO:0000313" key="2">
    <source>
        <dbReference type="Proteomes" id="UP000199473"/>
    </source>
</evidence>
<organism evidence="1 2">
    <name type="scientific">Falsiroseomonas stagni DSM 19981</name>
    <dbReference type="NCBI Taxonomy" id="1123062"/>
    <lineage>
        <taxon>Bacteria</taxon>
        <taxon>Pseudomonadati</taxon>
        <taxon>Pseudomonadota</taxon>
        <taxon>Alphaproteobacteria</taxon>
        <taxon>Acetobacterales</taxon>
        <taxon>Roseomonadaceae</taxon>
        <taxon>Falsiroseomonas</taxon>
    </lineage>
</organism>
<dbReference type="OrthoDB" id="7847174at2"/>
<accession>A0A1I3Y347</accession>
<sequence length="205" mass="22362">MLTWLRDRIRPPRGRDTAAFAAFLERQAAFVAQKTVIDYCRVKAGRHERQTFADPDFLAALAHCRWQTYAAAVGDVTVLAESWLRPHAGGEKARLAAALSAIGATILAGAEPPQGERETLDAAREGLPRLLAAAQESPPVSADRLRLTAEAPLLATLPIHPDQRIGETPSIRGALRFHIVSTQQEMERGFDPAALVQEMRAASLR</sequence>
<dbReference type="AlphaFoldDB" id="A0A1I3Y347"/>
<protein>
    <submittedName>
        <fullName evidence="1">Uncharacterized protein</fullName>
    </submittedName>
</protein>
<reference evidence="1 2" key="1">
    <citation type="submission" date="2016-10" db="EMBL/GenBank/DDBJ databases">
        <authorList>
            <person name="de Groot N.N."/>
        </authorList>
    </citation>
    <scope>NUCLEOTIDE SEQUENCE [LARGE SCALE GENOMIC DNA]</scope>
    <source>
        <strain evidence="1 2">DSM 19981</strain>
    </source>
</reference>
<dbReference type="RefSeq" id="WP_092956050.1">
    <property type="nucleotide sequence ID" value="NZ_FOSQ01000001.1"/>
</dbReference>